<organism evidence="2">
    <name type="scientific">Singulisphaera sp. Ch08</name>
    <dbReference type="NCBI Taxonomy" id="3120278"/>
    <lineage>
        <taxon>Bacteria</taxon>
        <taxon>Pseudomonadati</taxon>
        <taxon>Planctomycetota</taxon>
        <taxon>Planctomycetia</taxon>
        <taxon>Isosphaerales</taxon>
        <taxon>Isosphaeraceae</taxon>
        <taxon>Singulisphaera</taxon>
    </lineage>
</organism>
<name>A0AAU7CRY1_9BACT</name>
<gene>
    <name evidence="2" type="ORF">V5E97_20025</name>
</gene>
<accession>A0AAU7CRY1</accession>
<keyword evidence="1" id="KW-1133">Transmembrane helix</keyword>
<sequence>MALKGARTTDEYFDEVPVARISSGVPWQIWIVVFMLGLEGIGNLLSIPYQPQAARWLAFKCLAITGLIRGWRFVFWLSLVVAGMHVLGFSLRAPFVAFLNLMDVLLVASSFRHFYPQADSSPHTLKPQVREIHL</sequence>
<keyword evidence="1" id="KW-0472">Membrane</keyword>
<protein>
    <submittedName>
        <fullName evidence="2">Uncharacterized protein</fullName>
    </submittedName>
</protein>
<feature type="transmembrane region" description="Helical" evidence="1">
    <location>
        <begin position="27"/>
        <end position="49"/>
    </location>
</feature>
<evidence type="ECO:0000313" key="2">
    <source>
        <dbReference type="EMBL" id="XBH08243.1"/>
    </source>
</evidence>
<feature type="transmembrane region" description="Helical" evidence="1">
    <location>
        <begin position="70"/>
        <end position="89"/>
    </location>
</feature>
<evidence type="ECO:0000256" key="1">
    <source>
        <dbReference type="SAM" id="Phobius"/>
    </source>
</evidence>
<dbReference type="EMBL" id="CP155447">
    <property type="protein sequence ID" value="XBH08243.1"/>
    <property type="molecule type" value="Genomic_DNA"/>
</dbReference>
<proteinExistence type="predicted"/>
<dbReference type="AlphaFoldDB" id="A0AAU7CRY1"/>
<keyword evidence="1" id="KW-0812">Transmembrane</keyword>
<reference evidence="2" key="1">
    <citation type="submission" date="2024-05" db="EMBL/GenBank/DDBJ databases">
        <title>Planctomycetes of the genus Singulisphaera possess chitinolytic capabilities.</title>
        <authorList>
            <person name="Ivanova A."/>
        </authorList>
    </citation>
    <scope>NUCLEOTIDE SEQUENCE</scope>
    <source>
        <strain evidence="2">Ch08T</strain>
    </source>
</reference>
<dbReference type="RefSeq" id="WP_406701076.1">
    <property type="nucleotide sequence ID" value="NZ_CP155447.1"/>
</dbReference>